<evidence type="ECO:0000259" key="13">
    <source>
        <dbReference type="PROSITE" id="PS51471"/>
    </source>
</evidence>
<evidence type="ECO:0000256" key="5">
    <source>
        <dbReference type="ARBA" id="ARBA00019045"/>
    </source>
</evidence>
<dbReference type="Gene3D" id="2.60.120.330">
    <property type="entry name" value="B-lactam Antibiotic, Isopenicillin N Synthase, Chain"/>
    <property type="match status" value="1"/>
</dbReference>
<sequence>MPDAIPVIDIGQYGTDSARSAAIATETDRACRETGFFLITGHDVPKSDTATLFSEARQFFRLPTEQKLKSRGPGGHIARGYTPFRGETLAAGTSPDTTHTPDLKEMLDFGPEPADGITPDNGFFAPDIWPEQPAGLKPAIQAYTRHMSTLATTLLRIFAETLNVPEHIFLNAHRRNISALRLICYPESDSPSPAPTRGGAHTDYGSLTILTADNATGGLQAKLRSGNWVDVIPQPGQFAINIGDIMPVWTNDRWVSTPHRVIAAPASDRARSRRHSIVFFHQPDPDAIIAPGDTPHYPPTTYGDHWRRKWLATRQQSAAP</sequence>
<dbReference type="Pfam" id="PF14226">
    <property type="entry name" value="DIOX_N"/>
    <property type="match status" value="1"/>
</dbReference>
<dbReference type="EC" id="1.13.12.19" evidence="4"/>
<comment type="similarity">
    <text evidence="11">Belongs to the iron/ascorbate-dependent oxidoreductase family.</text>
</comment>
<feature type="region of interest" description="Disordered" evidence="12">
    <location>
        <begin position="67"/>
        <end position="101"/>
    </location>
</feature>
<evidence type="ECO:0000256" key="10">
    <source>
        <dbReference type="ARBA" id="ARBA00049359"/>
    </source>
</evidence>
<comment type="pathway">
    <text evidence="2">Alkene biosynthesis; ethylene biosynthesis via 2-oxoglutarate.</text>
</comment>
<dbReference type="PRINTS" id="PR00682">
    <property type="entry name" value="IPNSYNTHASE"/>
</dbReference>
<protein>
    <recommendedName>
        <fullName evidence="5">2-oxoglutarate-dependent ethylene/succinate-forming enzyme</fullName>
        <ecNumber evidence="4">1.13.12.19</ecNumber>
        <ecNumber evidence="3">1.14.20.7</ecNumber>
    </recommendedName>
    <alternativeName>
        <fullName evidence="7">2-oxoglutarate dioxygenase (ethylene-forming)</fullName>
    </alternativeName>
    <alternativeName>
        <fullName evidence="8">2-oxoglutarate/L-arginine monooxygenase/decarboxylase (succinate-forming)</fullName>
    </alternativeName>
</protein>
<keyword evidence="6" id="KW-0266">Ethylene biosynthesis</keyword>
<evidence type="ECO:0000256" key="9">
    <source>
        <dbReference type="ARBA" id="ARBA00047725"/>
    </source>
</evidence>
<keyword evidence="11" id="KW-0479">Metal-binding</keyword>
<evidence type="ECO:0000256" key="2">
    <source>
        <dbReference type="ARBA" id="ARBA00004767"/>
    </source>
</evidence>
<dbReference type="RefSeq" id="WP_173576034.1">
    <property type="nucleotide sequence ID" value="NZ_WOSW01000002.1"/>
</dbReference>
<dbReference type="InterPro" id="IPR044861">
    <property type="entry name" value="IPNS-like_FE2OG_OXY"/>
</dbReference>
<dbReference type="EC" id="1.14.20.7" evidence="3"/>
<proteinExistence type="inferred from homology"/>
<dbReference type="Proteomes" id="UP000615326">
    <property type="component" value="Unassembled WGS sequence"/>
</dbReference>
<evidence type="ECO:0000256" key="12">
    <source>
        <dbReference type="SAM" id="MobiDB-lite"/>
    </source>
</evidence>
<evidence type="ECO:0000256" key="6">
    <source>
        <dbReference type="ARBA" id="ARBA00022666"/>
    </source>
</evidence>
<comment type="caution">
    <text evidence="14">The sequence shown here is derived from an EMBL/GenBank/DDBJ whole genome shotgun (WGS) entry which is preliminary data.</text>
</comment>
<dbReference type="PANTHER" id="PTHR47990">
    <property type="entry name" value="2-OXOGLUTARATE (2OG) AND FE(II)-DEPENDENT OXYGENASE SUPERFAMILY PROTEIN-RELATED"/>
    <property type="match status" value="1"/>
</dbReference>
<dbReference type="InterPro" id="IPR027443">
    <property type="entry name" value="IPNS-like_sf"/>
</dbReference>
<evidence type="ECO:0000256" key="3">
    <source>
        <dbReference type="ARBA" id="ARBA00012293"/>
    </source>
</evidence>
<gene>
    <name evidence="14" type="ORF">GOB84_02455</name>
</gene>
<evidence type="ECO:0000313" key="14">
    <source>
        <dbReference type="EMBL" id="NHO31432.1"/>
    </source>
</evidence>
<evidence type="ECO:0000256" key="4">
    <source>
        <dbReference type="ARBA" id="ARBA00012531"/>
    </source>
</evidence>
<comment type="cofactor">
    <cofactor evidence="1">
        <name>Fe(2+)</name>
        <dbReference type="ChEBI" id="CHEBI:29033"/>
    </cofactor>
</comment>
<dbReference type="Pfam" id="PF03171">
    <property type="entry name" value="2OG-FeII_Oxy"/>
    <property type="match status" value="1"/>
</dbReference>
<dbReference type="PROSITE" id="PS51471">
    <property type="entry name" value="FE2OG_OXY"/>
    <property type="match status" value="1"/>
</dbReference>
<feature type="domain" description="Fe2OG dioxygenase" evidence="13">
    <location>
        <begin position="176"/>
        <end position="283"/>
    </location>
</feature>
<dbReference type="InterPro" id="IPR050231">
    <property type="entry name" value="Iron_ascorbate_oxido_reductase"/>
</dbReference>
<comment type="catalytic activity">
    <reaction evidence="10">
        <text>L-arginine + 2-oxoglutarate + O2 = guanidine + L-glutamate 5-semialdehyde + succinate + CO2</text>
        <dbReference type="Rhea" id="RHEA:31535"/>
        <dbReference type="ChEBI" id="CHEBI:15379"/>
        <dbReference type="ChEBI" id="CHEBI:16526"/>
        <dbReference type="ChEBI" id="CHEBI:16810"/>
        <dbReference type="ChEBI" id="CHEBI:30031"/>
        <dbReference type="ChEBI" id="CHEBI:30087"/>
        <dbReference type="ChEBI" id="CHEBI:32682"/>
        <dbReference type="ChEBI" id="CHEBI:58066"/>
        <dbReference type="EC" id="1.14.20.7"/>
    </reaction>
</comment>
<keyword evidence="11" id="KW-0408">Iron</keyword>
<evidence type="ECO:0000256" key="8">
    <source>
        <dbReference type="ARBA" id="ARBA00031282"/>
    </source>
</evidence>
<reference evidence="14 15" key="1">
    <citation type="journal article" date="2020" name="Int. J. Syst. Evol. Microbiol.">
        <title>Novel acetic acid bacteria from cider fermentations: Acetobacter conturbans sp. nov. and Acetobacter fallax sp. nov.</title>
        <authorList>
            <person name="Sombolestani A.S."/>
            <person name="Cleenwerck I."/>
            <person name="Cnockaert M."/>
            <person name="Borremans W."/>
            <person name="Wieme A.D."/>
            <person name="De Vuyst L."/>
            <person name="Vandamme P."/>
        </authorList>
    </citation>
    <scope>NUCLEOTIDE SEQUENCE [LARGE SCALE GENOMIC DNA]</scope>
    <source>
        <strain evidence="14 15">LMG 1637</strain>
    </source>
</reference>
<evidence type="ECO:0000313" key="15">
    <source>
        <dbReference type="Proteomes" id="UP000615326"/>
    </source>
</evidence>
<organism evidence="14 15">
    <name type="scientific">Acetobacter fallax</name>
    <dbReference type="NCBI Taxonomy" id="1737473"/>
    <lineage>
        <taxon>Bacteria</taxon>
        <taxon>Pseudomonadati</taxon>
        <taxon>Pseudomonadota</taxon>
        <taxon>Alphaproteobacteria</taxon>
        <taxon>Acetobacterales</taxon>
        <taxon>Acetobacteraceae</taxon>
        <taxon>Acetobacter</taxon>
    </lineage>
</organism>
<evidence type="ECO:0000256" key="1">
    <source>
        <dbReference type="ARBA" id="ARBA00001954"/>
    </source>
</evidence>
<dbReference type="InterPro" id="IPR026992">
    <property type="entry name" value="DIOX_N"/>
</dbReference>
<dbReference type="SUPFAM" id="SSF51197">
    <property type="entry name" value="Clavaminate synthase-like"/>
    <property type="match status" value="1"/>
</dbReference>
<keyword evidence="15" id="KW-1185">Reference proteome</keyword>
<accession>A0ABX0K4Z3</accession>
<keyword evidence="11" id="KW-0560">Oxidoreductase</keyword>
<comment type="catalytic activity">
    <reaction evidence="9">
        <text>2-oxoglutarate + O2 + 2 H(+) = ethene + 3 CO2 + H2O</text>
        <dbReference type="Rhea" id="RHEA:31523"/>
        <dbReference type="ChEBI" id="CHEBI:15377"/>
        <dbReference type="ChEBI" id="CHEBI:15378"/>
        <dbReference type="ChEBI" id="CHEBI:15379"/>
        <dbReference type="ChEBI" id="CHEBI:16526"/>
        <dbReference type="ChEBI" id="CHEBI:16810"/>
        <dbReference type="ChEBI" id="CHEBI:18153"/>
        <dbReference type="EC" id="1.13.12.19"/>
    </reaction>
</comment>
<name>A0ABX0K4Z3_9PROT</name>
<dbReference type="InterPro" id="IPR005123">
    <property type="entry name" value="Oxoglu/Fe-dep_dioxygenase_dom"/>
</dbReference>
<evidence type="ECO:0000256" key="11">
    <source>
        <dbReference type="RuleBase" id="RU003682"/>
    </source>
</evidence>
<evidence type="ECO:0000256" key="7">
    <source>
        <dbReference type="ARBA" id="ARBA00031011"/>
    </source>
</evidence>
<dbReference type="EMBL" id="WOSW01000002">
    <property type="protein sequence ID" value="NHO31432.1"/>
    <property type="molecule type" value="Genomic_DNA"/>
</dbReference>